<dbReference type="HOGENOM" id="CLU_1024411_0_0_1"/>
<accession>J3N6I2</accession>
<evidence type="ECO:0000313" key="2">
    <source>
        <dbReference type="EnsemblPlants" id="OB11G14180.1"/>
    </source>
</evidence>
<reference evidence="2" key="2">
    <citation type="submission" date="2013-04" db="UniProtKB">
        <authorList>
            <consortium name="EnsemblPlants"/>
        </authorList>
    </citation>
    <scope>IDENTIFICATION</scope>
</reference>
<feature type="compositionally biased region" description="Gly residues" evidence="1">
    <location>
        <begin position="13"/>
        <end position="24"/>
    </location>
</feature>
<keyword evidence="3" id="KW-1185">Reference proteome</keyword>
<dbReference type="EnsemblPlants" id="OB11G14180.1">
    <property type="protein sequence ID" value="OB11G14180.1"/>
    <property type="gene ID" value="OB11G14180"/>
</dbReference>
<proteinExistence type="predicted"/>
<evidence type="ECO:0000256" key="1">
    <source>
        <dbReference type="SAM" id="MobiDB-lite"/>
    </source>
</evidence>
<dbReference type="AlphaFoldDB" id="J3N6I2"/>
<dbReference type="PANTHER" id="PTHR33170">
    <property type="entry name" value="DUF4283 DOMAIN-CONTAINING PROTEIN-RELATED"/>
    <property type="match status" value="1"/>
</dbReference>
<feature type="region of interest" description="Disordered" evidence="1">
    <location>
        <begin position="1"/>
        <end position="30"/>
    </location>
</feature>
<organism evidence="2">
    <name type="scientific">Oryza brachyantha</name>
    <name type="common">malo sina</name>
    <dbReference type="NCBI Taxonomy" id="4533"/>
    <lineage>
        <taxon>Eukaryota</taxon>
        <taxon>Viridiplantae</taxon>
        <taxon>Streptophyta</taxon>
        <taxon>Embryophyta</taxon>
        <taxon>Tracheophyta</taxon>
        <taxon>Spermatophyta</taxon>
        <taxon>Magnoliopsida</taxon>
        <taxon>Liliopsida</taxon>
        <taxon>Poales</taxon>
        <taxon>Poaceae</taxon>
        <taxon>BOP clade</taxon>
        <taxon>Oryzoideae</taxon>
        <taxon>Oryzeae</taxon>
        <taxon>Oryzinae</taxon>
        <taxon>Oryza</taxon>
    </lineage>
</organism>
<dbReference type="PANTHER" id="PTHR33170:SF8">
    <property type="entry name" value="OS07G0485366 PROTEIN"/>
    <property type="match status" value="1"/>
</dbReference>
<protein>
    <recommendedName>
        <fullName evidence="4">DUF4283 domain-containing protein</fullName>
    </recommendedName>
</protein>
<evidence type="ECO:0000313" key="3">
    <source>
        <dbReference type="Proteomes" id="UP000006038"/>
    </source>
</evidence>
<evidence type="ECO:0008006" key="4">
    <source>
        <dbReference type="Google" id="ProtNLM"/>
    </source>
</evidence>
<name>J3N6I2_ORYBR</name>
<reference evidence="2" key="1">
    <citation type="journal article" date="2013" name="Nat. Commun.">
        <title>Whole-genome sequencing of Oryza brachyantha reveals mechanisms underlying Oryza genome evolution.</title>
        <authorList>
            <person name="Chen J."/>
            <person name="Huang Q."/>
            <person name="Gao D."/>
            <person name="Wang J."/>
            <person name="Lang Y."/>
            <person name="Liu T."/>
            <person name="Li B."/>
            <person name="Bai Z."/>
            <person name="Luis Goicoechea J."/>
            <person name="Liang C."/>
            <person name="Chen C."/>
            <person name="Zhang W."/>
            <person name="Sun S."/>
            <person name="Liao Y."/>
            <person name="Zhang X."/>
            <person name="Yang L."/>
            <person name="Song C."/>
            <person name="Wang M."/>
            <person name="Shi J."/>
            <person name="Liu G."/>
            <person name="Liu J."/>
            <person name="Zhou H."/>
            <person name="Zhou W."/>
            <person name="Yu Q."/>
            <person name="An N."/>
            <person name="Chen Y."/>
            <person name="Cai Q."/>
            <person name="Wang B."/>
            <person name="Liu B."/>
            <person name="Min J."/>
            <person name="Huang Y."/>
            <person name="Wu H."/>
            <person name="Li Z."/>
            <person name="Zhang Y."/>
            <person name="Yin Y."/>
            <person name="Song W."/>
            <person name="Jiang J."/>
            <person name="Jackson S.A."/>
            <person name="Wing R.A."/>
            <person name="Wang J."/>
            <person name="Chen M."/>
        </authorList>
    </citation>
    <scope>NUCLEOTIDE SEQUENCE [LARGE SCALE GENOMIC DNA]</scope>
    <source>
        <strain evidence="2">cv. IRGC 101232</strain>
    </source>
</reference>
<sequence>MAARAPPFRDRQGGPGGGRGGSGGHSFLQRGTGHILGLNEGAFMEAPHLEEHKEQDTADVREMLYKEVDREEIRMGLGALEVMWAIMVLLKVELPPREALDRVSLVSNIKVSKNFNGSRFRPIDHRPFHQGVAIVDHGLNQAEQHETVPPSVKEPDVAKETIPEFDFKLETLVPSPTGLISISGEKIAAKVVQTELAKLVRADWSWEALPREENYFLVTFSSEEELKRMEDVEFRLKNHGVSLSISKWQEAGDISPLYELDEVWVHISMSRR</sequence>
<dbReference type="Gramene" id="OB11G14180.1">
    <property type="protein sequence ID" value="OB11G14180.1"/>
    <property type="gene ID" value="OB11G14180"/>
</dbReference>
<dbReference type="Proteomes" id="UP000006038">
    <property type="component" value="Chromosome 11"/>
</dbReference>